<dbReference type="InterPro" id="IPR029476">
    <property type="entry name" value="DNase_NucA_NucB"/>
</dbReference>
<evidence type="ECO:0000313" key="4">
    <source>
        <dbReference type="Proteomes" id="UP000305067"/>
    </source>
</evidence>
<evidence type="ECO:0000313" key="3">
    <source>
        <dbReference type="EMBL" id="TFK95614.1"/>
    </source>
</evidence>
<keyword evidence="4" id="KW-1185">Reference proteome</keyword>
<proteinExistence type="predicted"/>
<dbReference type="Proteomes" id="UP000305067">
    <property type="component" value="Unassembled WGS sequence"/>
</dbReference>
<feature type="compositionally biased region" description="Acidic residues" evidence="1">
    <location>
        <begin position="376"/>
        <end position="401"/>
    </location>
</feature>
<dbReference type="AlphaFoldDB" id="A0A5C3Q0I4"/>
<dbReference type="OrthoDB" id="3259102at2759"/>
<name>A0A5C3Q0I4_9AGAR</name>
<sequence>MAGTECHVVGPGYCCLPGQTKNPRGCGPLEVPKKFRAADCKTFRRRADVITEKGTAYPLLARQTSTVQCTRVPHSSGGNLPVITFLNIPGVTDEFIKSMCNGMNDHYHRQKVGAPAGHKILTDPSKGEDVLRYTGSSKQYKENYCNRRAVKCRTAGGCPAASLSRGMKVTCDEYPPASAMEGGGMASLACIPEAQNTNGGVDLGRFLSKCKVNRNNPYLLRIQGGCGHVLKRNSLDLAGHLYLHSNLTDDFSAPSLRRDIVNTTINVSGKSSALIESMTLEDPSSYVAIELGELSVGVYNLTVSFDATPEDVVIVDNSGEMYAFAAPPSDSGSGTVQLNFEMPNDVYAPAILYATTPAPLTLSFNGTISPLPGGAEPEEEFDSNAGEGSEEPSESADEEPEVSGGADESTNAPKVISLMVPLILAAFVAYL</sequence>
<dbReference type="EMBL" id="ML178879">
    <property type="protein sequence ID" value="TFK95614.1"/>
    <property type="molecule type" value="Genomic_DNA"/>
</dbReference>
<feature type="region of interest" description="Disordered" evidence="1">
    <location>
        <begin position="368"/>
        <end position="410"/>
    </location>
</feature>
<dbReference type="Pfam" id="PF14040">
    <property type="entry name" value="DNase_NucA_NucB"/>
    <property type="match status" value="1"/>
</dbReference>
<evidence type="ECO:0000259" key="2">
    <source>
        <dbReference type="Pfam" id="PF14040"/>
    </source>
</evidence>
<organism evidence="3 4">
    <name type="scientific">Pterulicium gracile</name>
    <dbReference type="NCBI Taxonomy" id="1884261"/>
    <lineage>
        <taxon>Eukaryota</taxon>
        <taxon>Fungi</taxon>
        <taxon>Dikarya</taxon>
        <taxon>Basidiomycota</taxon>
        <taxon>Agaricomycotina</taxon>
        <taxon>Agaricomycetes</taxon>
        <taxon>Agaricomycetidae</taxon>
        <taxon>Agaricales</taxon>
        <taxon>Pleurotineae</taxon>
        <taxon>Pterulaceae</taxon>
        <taxon>Pterulicium</taxon>
    </lineage>
</organism>
<reference evidence="3 4" key="1">
    <citation type="journal article" date="2019" name="Nat. Ecol. Evol.">
        <title>Megaphylogeny resolves global patterns of mushroom evolution.</title>
        <authorList>
            <person name="Varga T."/>
            <person name="Krizsan K."/>
            <person name="Foldi C."/>
            <person name="Dima B."/>
            <person name="Sanchez-Garcia M."/>
            <person name="Sanchez-Ramirez S."/>
            <person name="Szollosi G.J."/>
            <person name="Szarkandi J.G."/>
            <person name="Papp V."/>
            <person name="Albert L."/>
            <person name="Andreopoulos W."/>
            <person name="Angelini C."/>
            <person name="Antonin V."/>
            <person name="Barry K.W."/>
            <person name="Bougher N.L."/>
            <person name="Buchanan P."/>
            <person name="Buyck B."/>
            <person name="Bense V."/>
            <person name="Catcheside P."/>
            <person name="Chovatia M."/>
            <person name="Cooper J."/>
            <person name="Damon W."/>
            <person name="Desjardin D."/>
            <person name="Finy P."/>
            <person name="Geml J."/>
            <person name="Haridas S."/>
            <person name="Hughes K."/>
            <person name="Justo A."/>
            <person name="Karasinski D."/>
            <person name="Kautmanova I."/>
            <person name="Kiss B."/>
            <person name="Kocsube S."/>
            <person name="Kotiranta H."/>
            <person name="LaButti K.M."/>
            <person name="Lechner B.E."/>
            <person name="Liimatainen K."/>
            <person name="Lipzen A."/>
            <person name="Lukacs Z."/>
            <person name="Mihaltcheva S."/>
            <person name="Morgado L.N."/>
            <person name="Niskanen T."/>
            <person name="Noordeloos M.E."/>
            <person name="Ohm R.A."/>
            <person name="Ortiz-Santana B."/>
            <person name="Ovrebo C."/>
            <person name="Racz N."/>
            <person name="Riley R."/>
            <person name="Savchenko A."/>
            <person name="Shiryaev A."/>
            <person name="Soop K."/>
            <person name="Spirin V."/>
            <person name="Szebenyi C."/>
            <person name="Tomsovsky M."/>
            <person name="Tulloss R.E."/>
            <person name="Uehling J."/>
            <person name="Grigoriev I.V."/>
            <person name="Vagvolgyi C."/>
            <person name="Papp T."/>
            <person name="Martin F.M."/>
            <person name="Miettinen O."/>
            <person name="Hibbett D.S."/>
            <person name="Nagy L.G."/>
        </authorList>
    </citation>
    <scope>NUCLEOTIDE SEQUENCE [LARGE SCALE GENOMIC DNA]</scope>
    <source>
        <strain evidence="3 4">CBS 309.79</strain>
    </source>
</reference>
<protein>
    <recommendedName>
        <fullName evidence="2">Deoxyribonuclease NucA/NucB domain-containing protein</fullName>
    </recommendedName>
</protein>
<gene>
    <name evidence="3" type="ORF">BDV98DRAFT_608829</name>
</gene>
<feature type="domain" description="Deoxyribonuclease NucA/NucB" evidence="2">
    <location>
        <begin position="143"/>
        <end position="217"/>
    </location>
</feature>
<accession>A0A5C3Q0I4</accession>
<evidence type="ECO:0000256" key="1">
    <source>
        <dbReference type="SAM" id="MobiDB-lite"/>
    </source>
</evidence>